<name>A0A0K0FS64_STRVS</name>
<evidence type="ECO:0000313" key="2">
    <source>
        <dbReference type="Proteomes" id="UP000035680"/>
    </source>
</evidence>
<dbReference type="WBParaSite" id="SVE_1317300.1">
    <property type="protein sequence ID" value="SVE_1317300.1"/>
    <property type="gene ID" value="SVE_1317300"/>
</dbReference>
<keyword evidence="2" id="KW-1185">Reference proteome</keyword>
<evidence type="ECO:0000313" key="3">
    <source>
        <dbReference type="WBParaSite" id="SVE_1317300.1"/>
    </source>
</evidence>
<dbReference type="Proteomes" id="UP000035680">
    <property type="component" value="Unassembled WGS sequence"/>
</dbReference>
<evidence type="ECO:0000256" key="1">
    <source>
        <dbReference type="SAM" id="SignalP"/>
    </source>
</evidence>
<dbReference type="AlphaFoldDB" id="A0A0K0FS64"/>
<keyword evidence="1" id="KW-0732">Signal</keyword>
<reference evidence="2" key="1">
    <citation type="submission" date="2014-07" db="EMBL/GenBank/DDBJ databases">
        <authorList>
            <person name="Martin A.A"/>
            <person name="De Silva N."/>
        </authorList>
    </citation>
    <scope>NUCLEOTIDE SEQUENCE</scope>
</reference>
<accession>A0A0K0FS64</accession>
<reference evidence="3" key="2">
    <citation type="submission" date="2015-08" db="UniProtKB">
        <authorList>
            <consortium name="WormBaseParasite"/>
        </authorList>
    </citation>
    <scope>IDENTIFICATION</scope>
</reference>
<protein>
    <submittedName>
        <fullName evidence="3">WAP domain-containing protein</fullName>
    </submittedName>
</protein>
<feature type="signal peptide" evidence="1">
    <location>
        <begin position="1"/>
        <end position="18"/>
    </location>
</feature>
<feature type="chain" id="PRO_5005330322" evidence="1">
    <location>
        <begin position="19"/>
        <end position="112"/>
    </location>
</feature>
<proteinExistence type="predicted"/>
<organism evidence="2 3">
    <name type="scientific">Strongyloides venezuelensis</name>
    <name type="common">Threadworm</name>
    <dbReference type="NCBI Taxonomy" id="75913"/>
    <lineage>
        <taxon>Eukaryota</taxon>
        <taxon>Metazoa</taxon>
        <taxon>Ecdysozoa</taxon>
        <taxon>Nematoda</taxon>
        <taxon>Chromadorea</taxon>
        <taxon>Rhabditida</taxon>
        <taxon>Tylenchina</taxon>
        <taxon>Panagrolaimomorpha</taxon>
        <taxon>Strongyloidoidea</taxon>
        <taxon>Strongyloididae</taxon>
        <taxon>Strongyloides</taxon>
    </lineage>
</organism>
<sequence length="112" mass="13775">MRLLLFLFFLNYFILCLTKLYEENIRSLYKRHRYWHWHGGRGYYPYPYCPGRWYPHIIVYSTSVKIGPCLDNKCPDGYTCYQNQCYLNALFERAINRYNSYLYNKGSYLFLK</sequence>